<dbReference type="Proteomes" id="UP000694257">
    <property type="component" value="Chromosome"/>
</dbReference>
<accession>A0ABX8RKZ1</accession>
<organism evidence="1 2">
    <name type="scientific">Nocardia iowensis</name>
    <dbReference type="NCBI Taxonomy" id="204891"/>
    <lineage>
        <taxon>Bacteria</taxon>
        <taxon>Bacillati</taxon>
        <taxon>Actinomycetota</taxon>
        <taxon>Actinomycetes</taxon>
        <taxon>Mycobacteriales</taxon>
        <taxon>Nocardiaceae</taxon>
        <taxon>Nocardia</taxon>
    </lineage>
</organism>
<proteinExistence type="predicted"/>
<protein>
    <submittedName>
        <fullName evidence="1">Uncharacterized protein</fullName>
    </submittedName>
</protein>
<name>A0ABX8RKZ1_NOCIO</name>
<sequence length="98" mass="11116">MDYDATDNELDLAVDIGEDTHQMLQQIVELGADYWRTRSHRRTGHNASSVIGYVDPGHGHQFGVVYAYSRYARYREQGTHNDAAEHVMADLVHIIEGT</sequence>
<gene>
    <name evidence="1" type="ORF">KV110_33395</name>
</gene>
<keyword evidence="2" id="KW-1185">Reference proteome</keyword>
<dbReference type="EMBL" id="CP078145">
    <property type="protein sequence ID" value="QXN90269.1"/>
    <property type="molecule type" value="Genomic_DNA"/>
</dbReference>
<evidence type="ECO:0000313" key="1">
    <source>
        <dbReference type="EMBL" id="QXN90269.1"/>
    </source>
</evidence>
<reference evidence="1 2" key="1">
    <citation type="submission" date="2021-07" db="EMBL/GenBank/DDBJ databases">
        <title>Whole Genome Sequence of Nocardia Iowensis.</title>
        <authorList>
            <person name="Lamm A."/>
            <person name="Collins-Fairclough A.M."/>
            <person name="Bunk B."/>
            <person name="Sproer C."/>
        </authorList>
    </citation>
    <scope>NUCLEOTIDE SEQUENCE [LARGE SCALE GENOMIC DNA]</scope>
    <source>
        <strain evidence="1 2">NRRL 5646</strain>
    </source>
</reference>
<dbReference type="RefSeq" id="WP_218471141.1">
    <property type="nucleotide sequence ID" value="NZ_BAABJN010000006.1"/>
</dbReference>
<evidence type="ECO:0000313" key="2">
    <source>
        <dbReference type="Proteomes" id="UP000694257"/>
    </source>
</evidence>